<dbReference type="Proteomes" id="UP000323717">
    <property type="component" value="Unassembled WGS sequence"/>
</dbReference>
<proteinExistence type="predicted"/>
<dbReference type="AlphaFoldDB" id="A0A5M5BXI0"/>
<name>A0A5M5BXI0_BACOV</name>
<evidence type="ECO:0000313" key="1">
    <source>
        <dbReference type="EMBL" id="KAA3943513.1"/>
    </source>
</evidence>
<gene>
    <name evidence="1" type="ORF">F3D71_21830</name>
</gene>
<protein>
    <submittedName>
        <fullName evidence="1">Uncharacterized protein</fullName>
    </submittedName>
</protein>
<organism evidence="1 2">
    <name type="scientific">Bacteroides ovatus</name>
    <dbReference type="NCBI Taxonomy" id="28116"/>
    <lineage>
        <taxon>Bacteria</taxon>
        <taxon>Pseudomonadati</taxon>
        <taxon>Bacteroidota</taxon>
        <taxon>Bacteroidia</taxon>
        <taxon>Bacteroidales</taxon>
        <taxon>Bacteroidaceae</taxon>
        <taxon>Bacteroides</taxon>
    </lineage>
</organism>
<reference evidence="1 2" key="1">
    <citation type="journal article" date="2019" name="Nat. Med.">
        <title>A library of human gut bacterial isolates paired with longitudinal multiomics data enables mechanistic microbiome research.</title>
        <authorList>
            <person name="Poyet M."/>
            <person name="Groussin M."/>
            <person name="Gibbons S.M."/>
            <person name="Avila-Pacheco J."/>
            <person name="Jiang X."/>
            <person name="Kearney S.M."/>
            <person name="Perrotta A.R."/>
            <person name="Berdy B."/>
            <person name="Zhao S."/>
            <person name="Lieberman T.D."/>
            <person name="Swanson P.K."/>
            <person name="Smith M."/>
            <person name="Roesemann S."/>
            <person name="Alexander J.E."/>
            <person name="Rich S.A."/>
            <person name="Livny J."/>
            <person name="Vlamakis H."/>
            <person name="Clish C."/>
            <person name="Bullock K."/>
            <person name="Deik A."/>
            <person name="Scott J."/>
            <person name="Pierce K.A."/>
            <person name="Xavier R.J."/>
            <person name="Alm E.J."/>
        </authorList>
    </citation>
    <scope>NUCLEOTIDE SEQUENCE [LARGE SCALE GENOMIC DNA]</scope>
    <source>
        <strain evidence="1 2">BIOML-A163</strain>
    </source>
</reference>
<accession>A0A5M5BXI0</accession>
<evidence type="ECO:0000313" key="2">
    <source>
        <dbReference type="Proteomes" id="UP000323717"/>
    </source>
</evidence>
<sequence>MYKRLLVTVLVSVFVFSLWGKTETVCQSLEVEDSVPVFQKDTLPVKGSLDFLRIKRIGRYDRGIMNYRFIPKGKWISGFTMSYWDYNSADNKLLFAYFDNFDCDGRNLNFS</sequence>
<comment type="caution">
    <text evidence="1">The sequence shown here is derived from an EMBL/GenBank/DDBJ whole genome shotgun (WGS) entry which is preliminary data.</text>
</comment>
<feature type="non-terminal residue" evidence="1">
    <location>
        <position position="111"/>
    </location>
</feature>
<dbReference type="EMBL" id="VWLE01000420">
    <property type="protein sequence ID" value="KAA3943513.1"/>
    <property type="molecule type" value="Genomic_DNA"/>
</dbReference>